<accession>A0A2S9WXJ3</accession>
<keyword evidence="5" id="KW-0378">Hydrolase</keyword>
<keyword evidence="2" id="KW-1003">Cell membrane</keyword>
<organism evidence="9 10">
    <name type="scientific">Nonlabens agnitus</name>
    <dbReference type="NCBI Taxonomy" id="870484"/>
    <lineage>
        <taxon>Bacteria</taxon>
        <taxon>Pseudomonadati</taxon>
        <taxon>Bacteroidota</taxon>
        <taxon>Flavobacteriia</taxon>
        <taxon>Flavobacteriales</taxon>
        <taxon>Flavobacteriaceae</taxon>
        <taxon>Nonlabens</taxon>
    </lineage>
</organism>
<comment type="subcellular location">
    <subcellularLocation>
        <location evidence="1">Cell membrane</location>
        <topology evidence="1">Multi-pass membrane protein</topology>
    </subcellularLocation>
</comment>
<keyword evidence="3" id="KW-0645">Protease</keyword>
<dbReference type="GO" id="GO:0008233">
    <property type="term" value="F:peptidase activity"/>
    <property type="evidence" value="ECO:0007669"/>
    <property type="project" value="UniProtKB-KW"/>
</dbReference>
<dbReference type="Pfam" id="PF09721">
    <property type="entry name" value="Exosortase_EpsH"/>
    <property type="match status" value="1"/>
</dbReference>
<dbReference type="GO" id="GO:0005886">
    <property type="term" value="C:plasma membrane"/>
    <property type="evidence" value="ECO:0007669"/>
    <property type="project" value="UniProtKB-SubCell"/>
</dbReference>
<proteinExistence type="predicted"/>
<evidence type="ECO:0000256" key="3">
    <source>
        <dbReference type="ARBA" id="ARBA00022670"/>
    </source>
</evidence>
<comment type="caution">
    <text evidence="9">The sequence shown here is derived from an EMBL/GenBank/DDBJ whole genome shotgun (WGS) entry which is preliminary data.</text>
</comment>
<evidence type="ECO:0000256" key="2">
    <source>
        <dbReference type="ARBA" id="ARBA00022475"/>
    </source>
</evidence>
<gene>
    <name evidence="9" type="ORF">BST86_14390</name>
</gene>
<keyword evidence="4 8" id="KW-0812">Transmembrane</keyword>
<evidence type="ECO:0000256" key="4">
    <source>
        <dbReference type="ARBA" id="ARBA00022692"/>
    </source>
</evidence>
<feature type="transmembrane region" description="Helical" evidence="8">
    <location>
        <begin position="83"/>
        <end position="108"/>
    </location>
</feature>
<dbReference type="InterPro" id="IPR026392">
    <property type="entry name" value="Exo/Archaeosortase_dom"/>
</dbReference>
<dbReference type="NCBIfam" id="TIGR04128">
    <property type="entry name" value="exoso_Fjoh_1448"/>
    <property type="match status" value="1"/>
</dbReference>
<dbReference type="InterPro" id="IPR019127">
    <property type="entry name" value="Exosortase"/>
</dbReference>
<evidence type="ECO:0000256" key="6">
    <source>
        <dbReference type="ARBA" id="ARBA00022989"/>
    </source>
</evidence>
<name>A0A2S9WXJ3_9FLAO</name>
<evidence type="ECO:0000256" key="1">
    <source>
        <dbReference type="ARBA" id="ARBA00004651"/>
    </source>
</evidence>
<keyword evidence="10" id="KW-1185">Reference proteome</keyword>
<evidence type="ECO:0000313" key="9">
    <source>
        <dbReference type="EMBL" id="PRP68189.1"/>
    </source>
</evidence>
<dbReference type="GO" id="GO:0006508">
    <property type="term" value="P:proteolysis"/>
    <property type="evidence" value="ECO:0007669"/>
    <property type="project" value="UniProtKB-KW"/>
</dbReference>
<dbReference type="Proteomes" id="UP000239532">
    <property type="component" value="Unassembled WGS sequence"/>
</dbReference>
<evidence type="ECO:0000256" key="5">
    <source>
        <dbReference type="ARBA" id="ARBA00022801"/>
    </source>
</evidence>
<dbReference type="AlphaFoldDB" id="A0A2S9WXJ3"/>
<dbReference type="NCBIfam" id="TIGR04178">
    <property type="entry name" value="exo_archaeo"/>
    <property type="match status" value="1"/>
</dbReference>
<protein>
    <submittedName>
        <fullName evidence="9">Exosortase family protein XrtF</fullName>
    </submittedName>
</protein>
<feature type="transmembrane region" description="Helical" evidence="8">
    <location>
        <begin position="115"/>
        <end position="141"/>
    </location>
</feature>
<feature type="transmembrane region" description="Helical" evidence="8">
    <location>
        <begin position="7"/>
        <end position="31"/>
    </location>
</feature>
<feature type="transmembrane region" description="Helical" evidence="8">
    <location>
        <begin position="153"/>
        <end position="171"/>
    </location>
</feature>
<sequence>MERLKPYYPVFKFVIVFGVLYILLSLAYYGYLQLEYTDYNYPDPITAAVSRQTQTILQWMGYDAQIYNAPGNPSVMLFIDDKIVFRVIEGCNAVSVMLLFAAFVIAFAKAYKKTIFFLFIGFVLIYLVNLARLISLALVYTRLPEYQTIAHDIAFPAIIYGTVILLWIYWIRKPKKA</sequence>
<keyword evidence="6 8" id="KW-1133">Transmembrane helix</keyword>
<dbReference type="InterPro" id="IPR026323">
    <property type="entry name" value="Exosortase-related_prot_XrtF"/>
</dbReference>
<dbReference type="EMBL" id="MQUC01000003">
    <property type="protein sequence ID" value="PRP68189.1"/>
    <property type="molecule type" value="Genomic_DNA"/>
</dbReference>
<keyword evidence="7 8" id="KW-0472">Membrane</keyword>
<dbReference type="OrthoDB" id="678161at2"/>
<evidence type="ECO:0000313" key="10">
    <source>
        <dbReference type="Proteomes" id="UP000239532"/>
    </source>
</evidence>
<dbReference type="RefSeq" id="WP_105983861.1">
    <property type="nucleotide sequence ID" value="NZ_MQUC01000003.1"/>
</dbReference>
<evidence type="ECO:0000256" key="8">
    <source>
        <dbReference type="SAM" id="Phobius"/>
    </source>
</evidence>
<reference evidence="9 10" key="1">
    <citation type="submission" date="2016-11" db="EMBL/GenBank/DDBJ databases">
        <title>Trade-off between light-utilization and light-protection in marine flavobacteria.</title>
        <authorList>
            <person name="Kumagai Y."/>
        </authorList>
    </citation>
    <scope>NUCLEOTIDE SEQUENCE [LARGE SCALE GENOMIC DNA]</scope>
    <source>
        <strain evidence="9 10">JCM 17109</strain>
    </source>
</reference>
<evidence type="ECO:0000256" key="7">
    <source>
        <dbReference type="ARBA" id="ARBA00023136"/>
    </source>
</evidence>